<evidence type="ECO:0000256" key="5">
    <source>
        <dbReference type="ARBA" id="ARBA00023136"/>
    </source>
</evidence>
<dbReference type="GO" id="GO:0005886">
    <property type="term" value="C:plasma membrane"/>
    <property type="evidence" value="ECO:0007669"/>
    <property type="project" value="UniProtKB-SubCell"/>
</dbReference>
<feature type="transmembrane region" description="Helical" evidence="7">
    <location>
        <begin position="131"/>
        <end position="152"/>
    </location>
</feature>
<dbReference type="AlphaFoldDB" id="A0A171KTV5"/>
<feature type="transmembrane region" description="Helical" evidence="7">
    <location>
        <begin position="107"/>
        <end position="124"/>
    </location>
</feature>
<evidence type="ECO:0000313" key="10">
    <source>
        <dbReference type="Proteomes" id="UP000078084"/>
    </source>
</evidence>
<evidence type="ECO:0000256" key="3">
    <source>
        <dbReference type="ARBA" id="ARBA00022692"/>
    </source>
</evidence>
<dbReference type="PATRIC" id="fig|206506.3.peg.921"/>
<feature type="transmembrane region" description="Helical" evidence="7">
    <location>
        <begin position="41"/>
        <end position="71"/>
    </location>
</feature>
<feature type="transmembrane region" description="Helical" evidence="7">
    <location>
        <begin position="351"/>
        <end position="370"/>
    </location>
</feature>
<keyword evidence="5 7" id="KW-0472">Membrane</keyword>
<dbReference type="Proteomes" id="UP000078084">
    <property type="component" value="Unassembled WGS sequence"/>
</dbReference>
<dbReference type="InterPro" id="IPR049453">
    <property type="entry name" value="Memb_transporter_dom"/>
</dbReference>
<evidence type="ECO:0000256" key="2">
    <source>
        <dbReference type="ARBA" id="ARBA00022475"/>
    </source>
</evidence>
<keyword evidence="3 7" id="KW-0812">Transmembrane</keyword>
<keyword evidence="2" id="KW-1003">Cell membrane</keyword>
<evidence type="ECO:0000256" key="7">
    <source>
        <dbReference type="SAM" id="Phobius"/>
    </source>
</evidence>
<evidence type="ECO:0000256" key="1">
    <source>
        <dbReference type="ARBA" id="ARBA00004651"/>
    </source>
</evidence>
<evidence type="ECO:0000256" key="4">
    <source>
        <dbReference type="ARBA" id="ARBA00022989"/>
    </source>
</evidence>
<evidence type="ECO:0000256" key="6">
    <source>
        <dbReference type="ARBA" id="ARBA00043993"/>
    </source>
</evidence>
<accession>A0A171KTV5</accession>
<dbReference type="EMBL" id="LBNE01000002">
    <property type="protein sequence ID" value="KKO72322.1"/>
    <property type="molecule type" value="Genomic_DNA"/>
</dbReference>
<comment type="subcellular location">
    <subcellularLocation>
        <location evidence="1">Cell membrane</location>
        <topology evidence="1">Multi-pass membrane protein</topology>
    </subcellularLocation>
</comment>
<dbReference type="PANTHER" id="PTHR30509:SF9">
    <property type="entry name" value="MULTIDRUG RESISTANCE PROTEIN MDTO"/>
    <property type="match status" value="1"/>
</dbReference>
<gene>
    <name evidence="9" type="ORF">AAV32_04245</name>
</gene>
<feature type="transmembrane region" description="Helical" evidence="7">
    <location>
        <begin position="399"/>
        <end position="419"/>
    </location>
</feature>
<protein>
    <recommendedName>
        <fullName evidence="8">Integral membrane bound transporter domain-containing protein</fullName>
    </recommendedName>
</protein>
<feature type="transmembrane region" description="Helical" evidence="7">
    <location>
        <begin position="426"/>
        <end position="459"/>
    </location>
</feature>
<reference evidence="9 10" key="1">
    <citation type="submission" date="2015-04" db="EMBL/GenBank/DDBJ databases">
        <title>Genome sequence of Kerstersia gyiorum CG1.</title>
        <authorList>
            <person name="Greninger A.L."/>
            <person name="Kozyreva V."/>
            <person name="Chaturvedi V."/>
        </authorList>
    </citation>
    <scope>NUCLEOTIDE SEQUENCE [LARGE SCALE GENOMIC DNA]</scope>
    <source>
        <strain evidence="9 10">CG1</strain>
    </source>
</reference>
<dbReference type="PANTHER" id="PTHR30509">
    <property type="entry name" value="P-HYDROXYBENZOIC ACID EFFLUX PUMP SUBUNIT-RELATED"/>
    <property type="match status" value="1"/>
</dbReference>
<organism evidence="9 10">
    <name type="scientific">Kerstersia gyiorum</name>
    <dbReference type="NCBI Taxonomy" id="206506"/>
    <lineage>
        <taxon>Bacteria</taxon>
        <taxon>Pseudomonadati</taxon>
        <taxon>Pseudomonadota</taxon>
        <taxon>Betaproteobacteria</taxon>
        <taxon>Burkholderiales</taxon>
        <taxon>Alcaligenaceae</taxon>
        <taxon>Kerstersia</taxon>
    </lineage>
</organism>
<sequence>MERQHRHFVTQDGTVRPNAWLRQLTRLKPASWPRARCVRTALAIALPILLGMVVDSPATFMMMSLGALGLCLGERDGPYFPRFKEILIVAPLGAIGFFLGYLGDLPWGWVVTSMTLAAFLAGIISSFGSAWSAGTVQGLLMGCIAIAIPAIAPFWQPALFFLAGCGFYALLLGIEALLRRQRPFINEVASLLDDIAKLASARARGIAPAGEASYRRAVTDKLSAAYGSLLSSRYRHQAGRSPYLDWEASVLQGVENLFSATLASRIPENLTACAQELKEISRQVRLGKSFTLPAAGTSPAATMLLPRVVASFRQVFWQHASSRGLAERILAAQAQPHRRLRDRLALAPQSIRTAAILALCIGLAFATRWFNDGPHWYWTPLTVIIVLKPDLGSVFARTVLRMLGTIAGVALGALIFALVPKGIGMVCVLALLAALLPWAVLRSYGFATFCATIVVLILLDEIAPGLRNVDYGLARLVDTVWGGVIILVFGYFLWLRRHAQALAQGFQDARSRLSRYLLALRPSTGDGAVPAPSPASPSVARRQVYVALAKMRGQLQNALQEPPPAGPEAAAWFPLVTNAEQLCDDISAWAIKHAVAPGAQADTLTQLAAWVSGEPHDAANLLYAENTPDDGPLPALSTLVCAWLAQVDRLTEPQGKT</sequence>
<comment type="caution">
    <text evidence="9">The sequence shown here is derived from an EMBL/GenBank/DDBJ whole genome shotgun (WGS) entry which is preliminary data.</text>
</comment>
<name>A0A171KTV5_9BURK</name>
<keyword evidence="4 7" id="KW-1133">Transmembrane helix</keyword>
<feature type="domain" description="Integral membrane bound transporter" evidence="8">
    <location>
        <begin position="365"/>
        <end position="489"/>
    </location>
</feature>
<dbReference type="STRING" id="206506.AAV32_04245"/>
<keyword evidence="10" id="KW-1185">Reference proteome</keyword>
<comment type="similarity">
    <text evidence="6">Belongs to the YccS/YhfK family.</text>
</comment>
<dbReference type="RefSeq" id="WP_068367998.1">
    <property type="nucleotide sequence ID" value="NZ_LBNE01000002.1"/>
</dbReference>
<proteinExistence type="inferred from homology"/>
<feature type="transmembrane region" description="Helical" evidence="7">
    <location>
        <begin position="158"/>
        <end position="178"/>
    </location>
</feature>
<evidence type="ECO:0000259" key="8">
    <source>
        <dbReference type="Pfam" id="PF13515"/>
    </source>
</evidence>
<dbReference type="Pfam" id="PF13515">
    <property type="entry name" value="FUSC_2"/>
    <property type="match status" value="1"/>
</dbReference>
<feature type="transmembrane region" description="Helical" evidence="7">
    <location>
        <begin position="479"/>
        <end position="495"/>
    </location>
</feature>
<evidence type="ECO:0000313" key="9">
    <source>
        <dbReference type="EMBL" id="KKO72322.1"/>
    </source>
</evidence>